<gene>
    <name evidence="1" type="ORF">I4F81_012494</name>
</gene>
<comment type="caution">
    <text evidence="1">The sequence shown here is derived from an EMBL/GenBank/DDBJ whole genome shotgun (WGS) entry which is preliminary data.</text>
</comment>
<sequence>MPADDMTFKEIREQDRWFHDFTRYLIMIVQLDTKQAVLARMGRSGKSLLAMGLCDREPEVIQERLNNVIVNALEWFVIKYALRDPRHTDRPFPINENDALASLEKIIQEVSRQGGDVYIVVDEYDRFANDMMLQYPHDYLRMVQEGTAANASSPLSSFYARLKAIIKKAPGLRSFSVGLTPIALADSTGANTIDDLSRAPAFADIVGFTSEEVRGALRRIPSLSPVEQEVIFKRMSLFYDGYGNYGGNHDLFHPKLCVYCFTRLTEQADFRRLLTSEDSSISDLLAEMIDPNVDTSESAITFLLSQASVAAALDADKWISASTIEEAMESRQKVLVRLGPFRQRLRFASLLAPSDSARLGNQDERTRLLLYFHSLLTVTGVVVLDKQKYVSMWVPNMVFASTYLGRVLPALSAGVVDLIGAVRRPSAFAWRSALQHLVSSQCGPLSSQQFFRENTLQGVINIAVSKTSKLSNAGFSTLTEHVVNHGTDRQLSERGQVFVPQANSGGQDLGGADLVLTSADGSSTVHLELKVLTRSRLAQRAVRGVPLRVIYEYLSPPKTGLDRGHVPDDVVLAAELKPGHKIKLARNGHSIVPTKEQPLCVEDVLNSTCTQAAENASGLLHLYENLRSFAVVMVGYRFFVTEVSAHPGAD</sequence>
<dbReference type="Proteomes" id="UP000798662">
    <property type="component" value="Chromosome 3"/>
</dbReference>
<reference evidence="1" key="1">
    <citation type="submission" date="2019-11" db="EMBL/GenBank/DDBJ databases">
        <title>Nori genome reveals adaptations in red seaweeds to the harsh intertidal environment.</title>
        <authorList>
            <person name="Wang D."/>
            <person name="Mao Y."/>
        </authorList>
    </citation>
    <scope>NUCLEOTIDE SEQUENCE</scope>
    <source>
        <tissue evidence="1">Gametophyte</tissue>
    </source>
</reference>
<organism evidence="1 2">
    <name type="scientific">Pyropia yezoensis</name>
    <name type="common">Susabi-nori</name>
    <name type="synonym">Porphyra yezoensis</name>
    <dbReference type="NCBI Taxonomy" id="2788"/>
    <lineage>
        <taxon>Eukaryota</taxon>
        <taxon>Rhodophyta</taxon>
        <taxon>Bangiophyceae</taxon>
        <taxon>Bangiales</taxon>
        <taxon>Bangiaceae</taxon>
        <taxon>Pyropia</taxon>
    </lineage>
</organism>
<protein>
    <submittedName>
        <fullName evidence="1">Uncharacterized protein</fullName>
    </submittedName>
</protein>
<evidence type="ECO:0000313" key="2">
    <source>
        <dbReference type="Proteomes" id="UP000798662"/>
    </source>
</evidence>
<keyword evidence="2" id="KW-1185">Reference proteome</keyword>
<evidence type="ECO:0000313" key="1">
    <source>
        <dbReference type="EMBL" id="KAK1870031.1"/>
    </source>
</evidence>
<proteinExistence type="predicted"/>
<dbReference type="EMBL" id="CM020620">
    <property type="protein sequence ID" value="KAK1870031.1"/>
    <property type="molecule type" value="Genomic_DNA"/>
</dbReference>
<accession>A0ACC3CIC5</accession>
<name>A0ACC3CIC5_PYRYE</name>